<gene>
    <name evidence="2" type="ORF">RB602_05770</name>
</gene>
<organism evidence="2 3">
    <name type="scientific">Alterisphingorhabdus coralli</name>
    <dbReference type="NCBI Taxonomy" id="3071408"/>
    <lineage>
        <taxon>Bacteria</taxon>
        <taxon>Pseudomonadati</taxon>
        <taxon>Pseudomonadota</taxon>
        <taxon>Alphaproteobacteria</taxon>
        <taxon>Sphingomonadales</taxon>
        <taxon>Sphingomonadaceae</taxon>
        <taxon>Alterisphingorhabdus (ex Yan et al. 2024)</taxon>
    </lineage>
</organism>
<feature type="domain" description="Thioesterase" evidence="1">
    <location>
        <begin position="49"/>
        <end position="126"/>
    </location>
</feature>
<sequence>MTEHDPDIESIVAMLPPFAHHMGMTVTGLEDGLPVISYDFGPGVTGRPGFLHGGALSGLLEVAAYSALRARIAQDGAKAQLKPVNVTVDFMRGGRQHRTFALGKITRLGQRVANVESVAWQLDRHKIIAAARLNFLLKREV</sequence>
<dbReference type="Proteomes" id="UP001302429">
    <property type="component" value="Chromosome"/>
</dbReference>
<keyword evidence="3" id="KW-1185">Reference proteome</keyword>
<keyword evidence="2" id="KW-0378">Hydrolase</keyword>
<reference evidence="2 3" key="1">
    <citation type="submission" date="2023-10" db="EMBL/GenBank/DDBJ databases">
        <title>Complete genome sequence of a Sphingomonadaceae bacterium.</title>
        <authorList>
            <person name="Yan C."/>
        </authorList>
    </citation>
    <scope>NUCLEOTIDE SEQUENCE [LARGE SCALE GENOMIC DNA]</scope>
    <source>
        <strain evidence="2 3">SCSIO 66989</strain>
    </source>
</reference>
<dbReference type="InterPro" id="IPR006683">
    <property type="entry name" value="Thioestr_dom"/>
</dbReference>
<protein>
    <submittedName>
        <fullName evidence="2">PaaI family thioesterase</fullName>
        <ecNumber evidence="2">3.1.2.-</ecNumber>
    </submittedName>
</protein>
<accession>A0AA97I2G4</accession>
<dbReference type="InterPro" id="IPR029069">
    <property type="entry name" value="HotDog_dom_sf"/>
</dbReference>
<dbReference type="GO" id="GO:0016790">
    <property type="term" value="F:thiolester hydrolase activity"/>
    <property type="evidence" value="ECO:0007669"/>
    <property type="project" value="UniProtKB-ARBA"/>
</dbReference>
<evidence type="ECO:0000313" key="2">
    <source>
        <dbReference type="EMBL" id="WOE76218.1"/>
    </source>
</evidence>
<dbReference type="Pfam" id="PF03061">
    <property type="entry name" value="4HBT"/>
    <property type="match status" value="1"/>
</dbReference>
<dbReference type="AlphaFoldDB" id="A0AA97I2G4"/>
<dbReference type="KEGG" id="acoa:RB602_05770"/>
<dbReference type="EMBL" id="CP136594">
    <property type="protein sequence ID" value="WOE76218.1"/>
    <property type="molecule type" value="Genomic_DNA"/>
</dbReference>
<dbReference type="EC" id="3.1.2.-" evidence="2"/>
<evidence type="ECO:0000313" key="3">
    <source>
        <dbReference type="Proteomes" id="UP001302429"/>
    </source>
</evidence>
<dbReference type="CDD" id="cd03443">
    <property type="entry name" value="PaaI_thioesterase"/>
    <property type="match status" value="1"/>
</dbReference>
<name>A0AA97I2G4_9SPHN</name>
<dbReference type="Gene3D" id="3.10.129.10">
    <property type="entry name" value="Hotdog Thioesterase"/>
    <property type="match status" value="1"/>
</dbReference>
<dbReference type="SUPFAM" id="SSF54637">
    <property type="entry name" value="Thioesterase/thiol ester dehydrase-isomerase"/>
    <property type="match status" value="1"/>
</dbReference>
<proteinExistence type="predicted"/>
<dbReference type="RefSeq" id="WP_317083767.1">
    <property type="nucleotide sequence ID" value="NZ_CP136594.1"/>
</dbReference>
<evidence type="ECO:0000259" key="1">
    <source>
        <dbReference type="Pfam" id="PF03061"/>
    </source>
</evidence>